<organism evidence="1">
    <name type="scientific">Cacopsylla melanoneura</name>
    <dbReference type="NCBI Taxonomy" id="428564"/>
    <lineage>
        <taxon>Eukaryota</taxon>
        <taxon>Metazoa</taxon>
        <taxon>Ecdysozoa</taxon>
        <taxon>Arthropoda</taxon>
        <taxon>Hexapoda</taxon>
        <taxon>Insecta</taxon>
        <taxon>Pterygota</taxon>
        <taxon>Neoptera</taxon>
        <taxon>Paraneoptera</taxon>
        <taxon>Hemiptera</taxon>
        <taxon>Sternorrhyncha</taxon>
        <taxon>Psylloidea</taxon>
        <taxon>Psyllidae</taxon>
        <taxon>Psyllinae</taxon>
        <taxon>Cacopsylla</taxon>
    </lineage>
</organism>
<reference evidence="1" key="1">
    <citation type="submission" date="2021-05" db="EMBL/GenBank/DDBJ databases">
        <authorList>
            <person name="Alioto T."/>
            <person name="Alioto T."/>
            <person name="Gomez Garrido J."/>
        </authorList>
    </citation>
    <scope>NUCLEOTIDE SEQUENCE</scope>
</reference>
<proteinExistence type="predicted"/>
<dbReference type="AlphaFoldDB" id="A0A8D8VIV6"/>
<protein>
    <submittedName>
        <fullName evidence="1">Uncharacterized protein</fullName>
    </submittedName>
</protein>
<accession>A0A8D8VIV6</accession>
<dbReference type="EMBL" id="HBUF01367562">
    <property type="protein sequence ID" value="CAG6724396.1"/>
    <property type="molecule type" value="Transcribed_RNA"/>
</dbReference>
<name>A0A8D8VIV6_9HEMI</name>
<dbReference type="EMBL" id="HBUF01367563">
    <property type="protein sequence ID" value="CAG6724397.1"/>
    <property type="molecule type" value="Transcribed_RNA"/>
</dbReference>
<sequence>MSLATDCQKNIVLSHLHRLLKFQLEKVNLSIAFDPSTTSVRLSIFNKYLDVFNFISLCQLFSALLLPTSVGIFCTDGWQWSFIGSHIVSQPNIATCAVIRTSALVTFSQSTSFSKVIGTSF</sequence>
<evidence type="ECO:0000313" key="1">
    <source>
        <dbReference type="EMBL" id="CAG6724396.1"/>
    </source>
</evidence>